<dbReference type="Proteomes" id="UP001161017">
    <property type="component" value="Unassembled WGS sequence"/>
</dbReference>
<dbReference type="EMBL" id="JAPUFD010000001">
    <property type="protein sequence ID" value="MDI1484890.1"/>
    <property type="molecule type" value="Genomic_DNA"/>
</dbReference>
<name>A0AA43TS44_9LECA</name>
<accession>A0AA43TS44</accession>
<keyword evidence="1" id="KW-0378">Hydrolase</keyword>
<keyword evidence="2" id="KW-1185">Reference proteome</keyword>
<dbReference type="AlphaFoldDB" id="A0AA43TS44"/>
<organism evidence="1 2">
    <name type="scientific">Ramalina farinacea</name>
    <dbReference type="NCBI Taxonomy" id="258253"/>
    <lineage>
        <taxon>Eukaryota</taxon>
        <taxon>Fungi</taxon>
        <taxon>Dikarya</taxon>
        <taxon>Ascomycota</taxon>
        <taxon>Pezizomycotina</taxon>
        <taxon>Lecanoromycetes</taxon>
        <taxon>OSLEUM clade</taxon>
        <taxon>Lecanoromycetidae</taxon>
        <taxon>Lecanorales</taxon>
        <taxon>Lecanorineae</taxon>
        <taxon>Ramalinaceae</taxon>
        <taxon>Ramalina</taxon>
    </lineage>
</organism>
<reference evidence="1" key="1">
    <citation type="journal article" date="2023" name="Genome Biol. Evol.">
        <title>First Whole Genome Sequence and Flow Cytometry Genome Size Data for the Lichen-Forming Fungus Ramalina farinacea (Ascomycota).</title>
        <authorList>
            <person name="Llewellyn T."/>
            <person name="Mian S."/>
            <person name="Hill R."/>
            <person name="Leitch I.J."/>
            <person name="Gaya E."/>
        </authorList>
    </citation>
    <scope>NUCLEOTIDE SEQUENCE</scope>
    <source>
        <strain evidence="1">LIQ254RAFAR</strain>
    </source>
</reference>
<gene>
    <name evidence="1" type="primary">DRS1_1</name>
    <name evidence="1" type="ORF">OHK93_000024</name>
</gene>
<comment type="caution">
    <text evidence="1">The sequence shown here is derived from an EMBL/GenBank/DDBJ whole genome shotgun (WGS) entry which is preliminary data.</text>
</comment>
<dbReference type="EC" id="3.6.4.13" evidence="1"/>
<sequence length="175" mass="18446">MASGTTTKFNATFENLPALPEEGRLSPVGTYMDISYPNFDLSNPLLAVAGLLPQGKIYIFGAGSSASPAEMTTSYTGSKIKSIALESLYYGCQTNLGQAAASLPVACTITATGYRNGAVVAVQEFQFTPTNKVKAPLAFGKFKSAFTNLQTVTYNQSPATGTEFLLDTIVGTKQT</sequence>
<evidence type="ECO:0000313" key="1">
    <source>
        <dbReference type="EMBL" id="MDI1484890.1"/>
    </source>
</evidence>
<evidence type="ECO:0000313" key="2">
    <source>
        <dbReference type="Proteomes" id="UP001161017"/>
    </source>
</evidence>
<protein>
    <submittedName>
        <fullName evidence="1">Nucleolar DEAD-box protein required for synthesis of 60S ribosomal subunit</fullName>
        <ecNumber evidence="1">3.6.4.13</ecNumber>
    </submittedName>
</protein>
<proteinExistence type="predicted"/>
<dbReference type="GO" id="GO:0016787">
    <property type="term" value="F:hydrolase activity"/>
    <property type="evidence" value="ECO:0007669"/>
    <property type="project" value="UniProtKB-KW"/>
</dbReference>
<dbReference type="GO" id="GO:0003724">
    <property type="term" value="F:RNA helicase activity"/>
    <property type="evidence" value="ECO:0007669"/>
    <property type="project" value="UniProtKB-EC"/>
</dbReference>